<dbReference type="Proteomes" id="UP001597075">
    <property type="component" value="Unassembled WGS sequence"/>
</dbReference>
<name>A0ABD6CZ86_9EURY</name>
<dbReference type="EMBL" id="JBHUDL010000010">
    <property type="protein sequence ID" value="MFD1634522.1"/>
    <property type="molecule type" value="Genomic_DNA"/>
</dbReference>
<feature type="region of interest" description="Disordered" evidence="1">
    <location>
        <begin position="29"/>
        <end position="60"/>
    </location>
</feature>
<protein>
    <submittedName>
        <fullName evidence="2">Uncharacterized protein</fullName>
    </submittedName>
</protein>
<feature type="region of interest" description="Disordered" evidence="1">
    <location>
        <begin position="159"/>
        <end position="238"/>
    </location>
</feature>
<proteinExistence type="predicted"/>
<dbReference type="RefSeq" id="WP_256404768.1">
    <property type="nucleotide sequence ID" value="NZ_CP187151.1"/>
</dbReference>
<feature type="compositionally biased region" description="Basic and acidic residues" evidence="1">
    <location>
        <begin position="159"/>
        <end position="198"/>
    </location>
</feature>
<dbReference type="AlphaFoldDB" id="A0ABD6CZ86"/>
<evidence type="ECO:0000313" key="2">
    <source>
        <dbReference type="EMBL" id="MFD1634522.1"/>
    </source>
</evidence>
<evidence type="ECO:0000313" key="3">
    <source>
        <dbReference type="Proteomes" id="UP001597075"/>
    </source>
</evidence>
<dbReference type="Pfam" id="PF24414">
    <property type="entry name" value="DUF7547"/>
    <property type="match status" value="1"/>
</dbReference>
<feature type="compositionally biased region" description="Basic and acidic residues" evidence="1">
    <location>
        <begin position="30"/>
        <end position="50"/>
    </location>
</feature>
<accession>A0ABD6CZ86</accession>
<dbReference type="InterPro" id="IPR055969">
    <property type="entry name" value="DUF7547"/>
</dbReference>
<gene>
    <name evidence="2" type="ORF">ACFSBJ_12385</name>
</gene>
<sequence>MSRDDETPDETEELAVLLAELEETLTDLRSAVEDDVRGGGAGERRGRRESVLPPRRPPTPGEIIRFTEQYTIPTLVAVLEATVQSLELLRAVLRLAGPGPTEDRIRDRLGASEAPDTATLRETLADLRAALTGADLPEESAAASVVADARSLTADIDERLASIDEERGAERDRERGPEPEQRDRSESAADERGVAIDVREEDDGDVTDESADVDVDVDAELASIKESLEDDGADDAEE</sequence>
<feature type="compositionally biased region" description="Acidic residues" evidence="1">
    <location>
        <begin position="228"/>
        <end position="238"/>
    </location>
</feature>
<evidence type="ECO:0000256" key="1">
    <source>
        <dbReference type="SAM" id="MobiDB-lite"/>
    </source>
</evidence>
<organism evidence="2 3">
    <name type="scientific">Haloplanus ruber</name>
    <dbReference type="NCBI Taxonomy" id="869892"/>
    <lineage>
        <taxon>Archaea</taxon>
        <taxon>Methanobacteriati</taxon>
        <taxon>Methanobacteriota</taxon>
        <taxon>Stenosarchaea group</taxon>
        <taxon>Halobacteria</taxon>
        <taxon>Halobacteriales</taxon>
        <taxon>Haloferacaceae</taxon>
        <taxon>Haloplanus</taxon>
    </lineage>
</organism>
<feature type="compositionally biased region" description="Acidic residues" evidence="1">
    <location>
        <begin position="199"/>
        <end position="219"/>
    </location>
</feature>
<comment type="caution">
    <text evidence="2">The sequence shown here is derived from an EMBL/GenBank/DDBJ whole genome shotgun (WGS) entry which is preliminary data.</text>
</comment>
<reference evidence="2 3" key="1">
    <citation type="journal article" date="2019" name="Int. J. Syst. Evol. Microbiol.">
        <title>The Global Catalogue of Microorganisms (GCM) 10K type strain sequencing project: providing services to taxonomists for standard genome sequencing and annotation.</title>
        <authorList>
            <consortium name="The Broad Institute Genomics Platform"/>
            <consortium name="The Broad Institute Genome Sequencing Center for Infectious Disease"/>
            <person name="Wu L."/>
            <person name="Ma J."/>
        </authorList>
    </citation>
    <scope>NUCLEOTIDE SEQUENCE [LARGE SCALE GENOMIC DNA]</scope>
    <source>
        <strain evidence="2 3">CGMCC 1.10594</strain>
    </source>
</reference>
<keyword evidence="3" id="KW-1185">Reference proteome</keyword>